<keyword evidence="8" id="KW-1185">Reference proteome</keyword>
<reference evidence="7 8" key="1">
    <citation type="submission" date="2019-04" db="EMBL/GenBank/DDBJ databases">
        <authorList>
            <person name="Van Vliet M D."/>
        </authorList>
    </citation>
    <scope>NUCLEOTIDE SEQUENCE [LARGE SCALE GENOMIC DNA]</scope>
    <source>
        <strain evidence="7 8">F21</strain>
    </source>
</reference>
<sequence length="498" mass="56274">MYVQMISGLLLLSATISMAATPKSLEGSRPNIILVVTDDNSFDTVGRYGGGAVSPNLDKLYDEGLRLNRFHVSPTCSPSRTAMFTGRHEFYAGVTHTIFGRDRLNPECRTIPEVLRDAGYRTGMFGKWHLGNEKKYRPYQRGFDEAWQHGGGGIGQSYANCSDFPANTYHNPMLLHNEEIVQEEGYCTDIFFDKAMQWIKNVKGRKPFFAYITTNTSHGPHIPPLGYDKRFPGADAYTLMQANIDDNMGRLVAFLEKQNLRENTLLIFHTDNGRGGQEVHGIKLKAGKGRAREGGVWVPCIVSWPGTLGNNEDRGQLCGHIDWYMTFSDLAGAKEKAPGTKAWDGRSLLPLFYNTAPADWDNRLFLAHRARWKNGKREAAKYEECSIQNGSYKLFNNEILFDMQSDRGENTDIAAQHPEVVSNLRKQFDAFWADSVPYMINDVNPLENGLLEDEEFHKLYKVKFGEKAYQERLAMMKGWGKGGQTDADFEAWKSAQKN</sequence>
<keyword evidence="4" id="KW-0106">Calcium</keyword>
<evidence type="ECO:0000256" key="3">
    <source>
        <dbReference type="ARBA" id="ARBA00022801"/>
    </source>
</evidence>
<evidence type="ECO:0000256" key="2">
    <source>
        <dbReference type="ARBA" id="ARBA00022723"/>
    </source>
</evidence>
<dbReference type="InterPro" id="IPR017850">
    <property type="entry name" value="Alkaline_phosphatase_core_sf"/>
</dbReference>
<dbReference type="InterPro" id="IPR024607">
    <property type="entry name" value="Sulfatase_CS"/>
</dbReference>
<organism evidence="7 8">
    <name type="scientific">Pontiella sulfatireligans</name>
    <dbReference type="NCBI Taxonomy" id="2750658"/>
    <lineage>
        <taxon>Bacteria</taxon>
        <taxon>Pseudomonadati</taxon>
        <taxon>Kiritimatiellota</taxon>
        <taxon>Kiritimatiellia</taxon>
        <taxon>Kiritimatiellales</taxon>
        <taxon>Pontiellaceae</taxon>
        <taxon>Pontiella</taxon>
    </lineage>
</organism>
<dbReference type="GO" id="GO:0046872">
    <property type="term" value="F:metal ion binding"/>
    <property type="evidence" value="ECO:0007669"/>
    <property type="project" value="UniProtKB-KW"/>
</dbReference>
<evidence type="ECO:0000256" key="4">
    <source>
        <dbReference type="ARBA" id="ARBA00022837"/>
    </source>
</evidence>
<dbReference type="RefSeq" id="WP_168432946.1">
    <property type="nucleotide sequence ID" value="NZ_CAAHFH010000001.1"/>
</dbReference>
<dbReference type="Gene3D" id="3.40.720.10">
    <property type="entry name" value="Alkaline Phosphatase, subunit A"/>
    <property type="match status" value="1"/>
</dbReference>
<comment type="similarity">
    <text evidence="1">Belongs to the sulfatase family.</text>
</comment>
<evidence type="ECO:0000313" key="8">
    <source>
        <dbReference type="Proteomes" id="UP000346198"/>
    </source>
</evidence>
<dbReference type="PANTHER" id="PTHR42693:SF53">
    <property type="entry name" value="ENDO-4-O-SULFATASE"/>
    <property type="match status" value="1"/>
</dbReference>
<evidence type="ECO:0000259" key="6">
    <source>
        <dbReference type="Pfam" id="PF00884"/>
    </source>
</evidence>
<dbReference type="PROSITE" id="PS00523">
    <property type="entry name" value="SULFATASE_1"/>
    <property type="match status" value="1"/>
</dbReference>
<evidence type="ECO:0000256" key="1">
    <source>
        <dbReference type="ARBA" id="ARBA00008779"/>
    </source>
</evidence>
<dbReference type="EMBL" id="CAAHFH010000001">
    <property type="protein sequence ID" value="VGO18592.1"/>
    <property type="molecule type" value="Genomic_DNA"/>
</dbReference>
<dbReference type="InterPro" id="IPR000917">
    <property type="entry name" value="Sulfatase_N"/>
</dbReference>
<dbReference type="InterPro" id="IPR050738">
    <property type="entry name" value="Sulfatase"/>
</dbReference>
<evidence type="ECO:0000256" key="5">
    <source>
        <dbReference type="SAM" id="SignalP"/>
    </source>
</evidence>
<keyword evidence="5" id="KW-0732">Signal</keyword>
<name>A0A6C2UEE9_9BACT</name>
<dbReference type="Proteomes" id="UP000346198">
    <property type="component" value="Unassembled WGS sequence"/>
</dbReference>
<protein>
    <submittedName>
        <fullName evidence="7">Arylsulfatase</fullName>
    </submittedName>
</protein>
<feature type="signal peptide" evidence="5">
    <location>
        <begin position="1"/>
        <end position="19"/>
    </location>
</feature>
<dbReference type="AlphaFoldDB" id="A0A6C2UEE9"/>
<proteinExistence type="inferred from homology"/>
<keyword evidence="2" id="KW-0479">Metal-binding</keyword>
<accession>A0A6C2UEE9</accession>
<feature type="chain" id="PRO_5029005812" evidence="5">
    <location>
        <begin position="20"/>
        <end position="498"/>
    </location>
</feature>
<feature type="domain" description="Sulfatase N-terminal" evidence="6">
    <location>
        <begin position="30"/>
        <end position="333"/>
    </location>
</feature>
<keyword evidence="3" id="KW-0378">Hydrolase</keyword>
<dbReference type="Gene3D" id="3.30.1120.10">
    <property type="match status" value="1"/>
</dbReference>
<gene>
    <name evidence="7" type="primary">atsA_57</name>
    <name evidence="7" type="ORF">SCARR_00645</name>
</gene>
<dbReference type="PANTHER" id="PTHR42693">
    <property type="entry name" value="ARYLSULFATASE FAMILY MEMBER"/>
    <property type="match status" value="1"/>
</dbReference>
<dbReference type="Pfam" id="PF00884">
    <property type="entry name" value="Sulfatase"/>
    <property type="match status" value="1"/>
</dbReference>
<dbReference type="GO" id="GO:0004065">
    <property type="term" value="F:arylsulfatase activity"/>
    <property type="evidence" value="ECO:0007669"/>
    <property type="project" value="TreeGrafter"/>
</dbReference>
<evidence type="ECO:0000313" key="7">
    <source>
        <dbReference type="EMBL" id="VGO18592.1"/>
    </source>
</evidence>
<dbReference type="SUPFAM" id="SSF53649">
    <property type="entry name" value="Alkaline phosphatase-like"/>
    <property type="match status" value="1"/>
</dbReference>